<dbReference type="CDD" id="cd12148">
    <property type="entry name" value="fungal_TF_MHR"/>
    <property type="match status" value="1"/>
</dbReference>
<evidence type="ECO:0000313" key="7">
    <source>
        <dbReference type="EMBL" id="EME84800.1"/>
    </source>
</evidence>
<accession>M2Z4T0</accession>
<reference evidence="7 8" key="1">
    <citation type="journal article" date="2012" name="PLoS Pathog.">
        <title>Diverse lifestyles and strategies of plant pathogenesis encoded in the genomes of eighteen Dothideomycetes fungi.</title>
        <authorList>
            <person name="Ohm R.A."/>
            <person name="Feau N."/>
            <person name="Henrissat B."/>
            <person name="Schoch C.L."/>
            <person name="Horwitz B.A."/>
            <person name="Barry K.W."/>
            <person name="Condon B.J."/>
            <person name="Copeland A.C."/>
            <person name="Dhillon B."/>
            <person name="Glaser F."/>
            <person name="Hesse C.N."/>
            <person name="Kosti I."/>
            <person name="LaButti K."/>
            <person name="Lindquist E.A."/>
            <person name="Lucas S."/>
            <person name="Salamov A.A."/>
            <person name="Bradshaw R.E."/>
            <person name="Ciuffetti L."/>
            <person name="Hamelin R.C."/>
            <person name="Kema G.H.J."/>
            <person name="Lawrence C."/>
            <person name="Scott J.A."/>
            <person name="Spatafora J.W."/>
            <person name="Turgeon B.G."/>
            <person name="de Wit P.J.G.M."/>
            <person name="Zhong S."/>
            <person name="Goodwin S.B."/>
            <person name="Grigoriev I.V."/>
        </authorList>
    </citation>
    <scope>NUCLEOTIDE SEQUENCE [LARGE SCALE GENOMIC DNA]</scope>
    <source>
        <strain evidence="7 8">CIRAD86</strain>
    </source>
</reference>
<evidence type="ECO:0000256" key="4">
    <source>
        <dbReference type="ARBA" id="ARBA00023242"/>
    </source>
</evidence>
<evidence type="ECO:0000259" key="6">
    <source>
        <dbReference type="PROSITE" id="PS50048"/>
    </source>
</evidence>
<keyword evidence="1" id="KW-0479">Metal-binding</keyword>
<keyword evidence="8" id="KW-1185">Reference proteome</keyword>
<dbReference type="STRING" id="383855.M2Z4T0"/>
<dbReference type="GO" id="GO:0000981">
    <property type="term" value="F:DNA-binding transcription factor activity, RNA polymerase II-specific"/>
    <property type="evidence" value="ECO:0007669"/>
    <property type="project" value="InterPro"/>
</dbReference>
<dbReference type="PROSITE" id="PS50048">
    <property type="entry name" value="ZN2_CY6_FUNGAL_2"/>
    <property type="match status" value="1"/>
</dbReference>
<dbReference type="Gene3D" id="4.10.240.10">
    <property type="entry name" value="Zn(2)-C6 fungal-type DNA-binding domain"/>
    <property type="match status" value="1"/>
</dbReference>
<feature type="non-terminal residue" evidence="7">
    <location>
        <position position="634"/>
    </location>
</feature>
<feature type="region of interest" description="Disordered" evidence="5">
    <location>
        <begin position="76"/>
        <end position="117"/>
    </location>
</feature>
<dbReference type="InterPro" id="IPR036864">
    <property type="entry name" value="Zn2-C6_fun-type_DNA-bd_sf"/>
</dbReference>
<feature type="compositionally biased region" description="Basic and acidic residues" evidence="5">
    <location>
        <begin position="83"/>
        <end position="96"/>
    </location>
</feature>
<keyword evidence="2" id="KW-0805">Transcription regulation</keyword>
<dbReference type="SUPFAM" id="SSF57701">
    <property type="entry name" value="Zn2/Cys6 DNA-binding domain"/>
    <property type="match status" value="1"/>
</dbReference>
<dbReference type="GO" id="GO:0008270">
    <property type="term" value="F:zinc ion binding"/>
    <property type="evidence" value="ECO:0007669"/>
    <property type="project" value="InterPro"/>
</dbReference>
<protein>
    <recommendedName>
        <fullName evidence="6">Zn(2)-C6 fungal-type domain-containing protein</fullName>
    </recommendedName>
</protein>
<proteinExistence type="predicted"/>
<dbReference type="SMART" id="SM00066">
    <property type="entry name" value="GAL4"/>
    <property type="match status" value="1"/>
</dbReference>
<dbReference type="PROSITE" id="PS00463">
    <property type="entry name" value="ZN2_CY6_FUNGAL_1"/>
    <property type="match status" value="1"/>
</dbReference>
<dbReference type="HOGENOM" id="CLU_004804_0_1_1"/>
<dbReference type="GO" id="GO:0006351">
    <property type="term" value="P:DNA-templated transcription"/>
    <property type="evidence" value="ECO:0007669"/>
    <property type="project" value="InterPro"/>
</dbReference>
<dbReference type="EMBL" id="KB446557">
    <property type="protein sequence ID" value="EME84800.1"/>
    <property type="molecule type" value="Genomic_DNA"/>
</dbReference>
<dbReference type="CDD" id="cd00067">
    <property type="entry name" value="GAL4"/>
    <property type="match status" value="1"/>
</dbReference>
<keyword evidence="4" id="KW-0539">Nucleus</keyword>
<dbReference type="Pfam" id="PF00172">
    <property type="entry name" value="Zn_clus"/>
    <property type="match status" value="1"/>
</dbReference>
<dbReference type="SMART" id="SM00906">
    <property type="entry name" value="Fungal_trans"/>
    <property type="match status" value="1"/>
</dbReference>
<dbReference type="VEuPathDB" id="FungiDB:MYCFIDRAFT_123999"/>
<dbReference type="KEGG" id="pfj:MYCFIDRAFT_123999"/>
<evidence type="ECO:0000256" key="2">
    <source>
        <dbReference type="ARBA" id="ARBA00023015"/>
    </source>
</evidence>
<feature type="non-terminal residue" evidence="7">
    <location>
        <position position="1"/>
    </location>
</feature>
<name>M2Z4T0_PSEFD</name>
<evidence type="ECO:0000256" key="5">
    <source>
        <dbReference type="SAM" id="MobiDB-lite"/>
    </source>
</evidence>
<feature type="domain" description="Zn(2)-C6 fungal-type" evidence="6">
    <location>
        <begin position="15"/>
        <end position="47"/>
    </location>
</feature>
<dbReference type="InterPro" id="IPR007219">
    <property type="entry name" value="XnlR_reg_dom"/>
</dbReference>
<dbReference type="InterPro" id="IPR001138">
    <property type="entry name" value="Zn2Cys6_DnaBD"/>
</dbReference>
<dbReference type="AlphaFoldDB" id="M2Z4T0"/>
<evidence type="ECO:0000256" key="1">
    <source>
        <dbReference type="ARBA" id="ARBA00022723"/>
    </source>
</evidence>
<keyword evidence="3" id="KW-0804">Transcription</keyword>
<dbReference type="GO" id="GO:0003677">
    <property type="term" value="F:DNA binding"/>
    <property type="evidence" value="ECO:0007669"/>
    <property type="project" value="InterPro"/>
</dbReference>
<organism evidence="7 8">
    <name type="scientific">Pseudocercospora fijiensis (strain CIRAD86)</name>
    <name type="common">Black leaf streak disease fungus</name>
    <name type="synonym">Mycosphaerella fijiensis</name>
    <dbReference type="NCBI Taxonomy" id="383855"/>
    <lineage>
        <taxon>Eukaryota</taxon>
        <taxon>Fungi</taxon>
        <taxon>Dikarya</taxon>
        <taxon>Ascomycota</taxon>
        <taxon>Pezizomycotina</taxon>
        <taxon>Dothideomycetes</taxon>
        <taxon>Dothideomycetidae</taxon>
        <taxon>Mycosphaerellales</taxon>
        <taxon>Mycosphaerellaceae</taxon>
        <taxon>Pseudocercospora</taxon>
    </lineage>
</organism>
<dbReference type="Proteomes" id="UP000016932">
    <property type="component" value="Unassembled WGS sequence"/>
</dbReference>
<dbReference type="GeneID" id="19330520"/>
<dbReference type="OrthoDB" id="5392779at2759"/>
<dbReference type="eggNOG" id="ENOG502SHJ1">
    <property type="taxonomic scope" value="Eukaryota"/>
</dbReference>
<evidence type="ECO:0000313" key="8">
    <source>
        <dbReference type="Proteomes" id="UP000016932"/>
    </source>
</evidence>
<dbReference type="PANTHER" id="PTHR47840">
    <property type="entry name" value="ZN(II)2CYS6 TRANSCRIPTION FACTOR (EUROFUNG)-RELATED"/>
    <property type="match status" value="1"/>
</dbReference>
<dbReference type="RefSeq" id="XP_007925385.1">
    <property type="nucleotide sequence ID" value="XM_007927194.1"/>
</dbReference>
<sequence length="634" mass="70651">EVGPQRRKLRKGTQSCWECRRRKIRCVFSSHDAACTHCGQRGLHCVSQHLPDTGRVSQGTDRIARVENLVEEVLGRLQVPPAAEHRPPEKKADNDGRGASNHRPAGKARMNMSSSEHVREIRAELRSILPSAHDLATIQATPFDVPGSLMDLPYIQTCLDEHGGQCSLKTLLRLDNVDAPLVTLSRSILMLSSILQSLPQQSAKQLEDAGIDYLDIERRGIWQTRQHVLYNDELVQSSDGVECLAIEAMYWNSAGELRKAWLGIRRAMTFAQMLGLHKGNQRFQGRENSGDTLWFFLVCSDRYLSLTLGLPPCTVDDSWLAGPKVLALSMPRQQMQRLHCVASGHILQRKAANGWDAGSIDFVDRILKDAAAAMSPEWWAFPTSPPKLPQDDAGSGAERHRLMDQMVHFNLLSRLHLPYLLQSGDGGKYSAHGLVTISASRNVLMRYLSFRSLTTTCSYCRGIDFLMFLAAVTLCVAHIEACRWIHNDSSSILSFLDHERLGDRGLISRVLEVVKQPPKETQDSIGAPMAVAIEHLLRCEAQAAAEGKLFAVYRSEDNTSADNMISELSQAGDRLDVSIPWIGVIRVEPNYATDQLRDTSHEAAHQLEPDLSFFGDDYSLQGVDVALFEDLFRG</sequence>
<gene>
    <name evidence="7" type="ORF">MYCFIDRAFT_123999</name>
</gene>
<dbReference type="PANTHER" id="PTHR47840:SF1">
    <property type="entry name" value="ZN(II)2CYS6 TRANSCRIPTION FACTOR (EUROFUNG)"/>
    <property type="match status" value="1"/>
</dbReference>
<evidence type="ECO:0000256" key="3">
    <source>
        <dbReference type="ARBA" id="ARBA00023163"/>
    </source>
</evidence>